<dbReference type="InterPro" id="IPR036412">
    <property type="entry name" value="HAD-like_sf"/>
</dbReference>
<dbReference type="Gene3D" id="1.20.1110.10">
    <property type="entry name" value="Calcium-transporting ATPase, transmembrane domain"/>
    <property type="match status" value="1"/>
</dbReference>
<evidence type="ECO:0000259" key="11">
    <source>
        <dbReference type="SMART" id="SM00831"/>
    </source>
</evidence>
<proteinExistence type="inferred from homology"/>
<comment type="similarity">
    <text evidence="2">Belongs to the cation transport ATPase (P-type) (TC 3.A.3) family. Type IIA subfamily.</text>
</comment>
<dbReference type="InterPro" id="IPR018303">
    <property type="entry name" value="ATPase_P-typ_P_site"/>
</dbReference>
<dbReference type="GO" id="GO:0005524">
    <property type="term" value="F:ATP binding"/>
    <property type="evidence" value="ECO:0007669"/>
    <property type="project" value="UniProtKB-KW"/>
</dbReference>
<feature type="transmembrane region" description="Helical" evidence="10">
    <location>
        <begin position="274"/>
        <end position="295"/>
    </location>
</feature>
<feature type="transmembrane region" description="Helical" evidence="10">
    <location>
        <begin position="802"/>
        <end position="821"/>
    </location>
</feature>
<dbReference type="InterPro" id="IPR006068">
    <property type="entry name" value="ATPase_P-typ_cation-transptr_C"/>
</dbReference>
<evidence type="ECO:0000256" key="1">
    <source>
        <dbReference type="ARBA" id="ARBA00004651"/>
    </source>
</evidence>
<evidence type="ECO:0000313" key="12">
    <source>
        <dbReference type="EMBL" id="OGF27907.1"/>
    </source>
</evidence>
<evidence type="ECO:0000256" key="9">
    <source>
        <dbReference type="ARBA" id="ARBA00023136"/>
    </source>
</evidence>
<dbReference type="SMART" id="SM00831">
    <property type="entry name" value="Cation_ATPase_N"/>
    <property type="match status" value="1"/>
</dbReference>
<dbReference type="InterPro" id="IPR023298">
    <property type="entry name" value="ATPase_P-typ_TM_dom_sf"/>
</dbReference>
<keyword evidence="3" id="KW-1003">Cell membrane</keyword>
<name>A0A1F5SMH4_9BACT</name>
<dbReference type="PRINTS" id="PR00119">
    <property type="entry name" value="CATATPASE"/>
</dbReference>
<dbReference type="AlphaFoldDB" id="A0A1F5SMH4"/>
<keyword evidence="7" id="KW-1278">Translocase</keyword>
<evidence type="ECO:0000256" key="10">
    <source>
        <dbReference type="SAM" id="Phobius"/>
    </source>
</evidence>
<comment type="subcellular location">
    <subcellularLocation>
        <location evidence="1">Cell membrane</location>
        <topology evidence="1">Multi-pass membrane protein</topology>
    </subcellularLocation>
</comment>
<organism evidence="12 13">
    <name type="scientific">Candidatus Falkowbacteria bacterium RIFOXYA2_FULL_47_19</name>
    <dbReference type="NCBI Taxonomy" id="1797994"/>
    <lineage>
        <taxon>Bacteria</taxon>
        <taxon>Candidatus Falkowiibacteriota</taxon>
    </lineage>
</organism>
<dbReference type="PANTHER" id="PTHR43294">
    <property type="entry name" value="SODIUM/POTASSIUM-TRANSPORTING ATPASE SUBUNIT ALPHA"/>
    <property type="match status" value="1"/>
</dbReference>
<dbReference type="STRING" id="1797994.A2227_04810"/>
<dbReference type="InterPro" id="IPR008250">
    <property type="entry name" value="ATPase_P-typ_transduc_dom_A_sf"/>
</dbReference>
<dbReference type="SUPFAM" id="SSF81653">
    <property type="entry name" value="Calcium ATPase, transduction domain A"/>
    <property type="match status" value="1"/>
</dbReference>
<keyword evidence="9 10" id="KW-0472">Membrane</keyword>
<dbReference type="SUPFAM" id="SSF81665">
    <property type="entry name" value="Calcium ATPase, transmembrane domain M"/>
    <property type="match status" value="1"/>
</dbReference>
<feature type="transmembrane region" description="Helical" evidence="10">
    <location>
        <begin position="767"/>
        <end position="790"/>
    </location>
</feature>
<keyword evidence="8 10" id="KW-1133">Transmembrane helix</keyword>
<dbReference type="PANTHER" id="PTHR43294:SF21">
    <property type="entry name" value="CATION TRANSPORTING ATPASE"/>
    <property type="match status" value="1"/>
</dbReference>
<dbReference type="NCBIfam" id="TIGR01494">
    <property type="entry name" value="ATPase_P-type"/>
    <property type="match status" value="2"/>
</dbReference>
<dbReference type="Gene3D" id="3.40.1110.10">
    <property type="entry name" value="Calcium-transporting ATPase, cytoplasmic domain N"/>
    <property type="match status" value="1"/>
</dbReference>
<dbReference type="SFLD" id="SFLDG00002">
    <property type="entry name" value="C1.7:_P-type_atpase_like"/>
    <property type="match status" value="1"/>
</dbReference>
<dbReference type="SUPFAM" id="SSF56784">
    <property type="entry name" value="HAD-like"/>
    <property type="match status" value="1"/>
</dbReference>
<dbReference type="Proteomes" id="UP000178367">
    <property type="component" value="Unassembled WGS sequence"/>
</dbReference>
<dbReference type="SFLD" id="SFLDF00027">
    <property type="entry name" value="p-type_atpase"/>
    <property type="match status" value="1"/>
</dbReference>
<comment type="caution">
    <text evidence="12">The sequence shown here is derived from an EMBL/GenBank/DDBJ whole genome shotgun (WGS) entry which is preliminary data.</text>
</comment>
<feature type="transmembrane region" description="Helical" evidence="10">
    <location>
        <begin position="243"/>
        <end position="262"/>
    </location>
</feature>
<evidence type="ECO:0000256" key="6">
    <source>
        <dbReference type="ARBA" id="ARBA00022840"/>
    </source>
</evidence>
<feature type="transmembrane region" description="Helical" evidence="10">
    <location>
        <begin position="833"/>
        <end position="853"/>
    </location>
</feature>
<dbReference type="GO" id="GO:0016887">
    <property type="term" value="F:ATP hydrolysis activity"/>
    <property type="evidence" value="ECO:0007669"/>
    <property type="project" value="InterPro"/>
</dbReference>
<dbReference type="EMBL" id="MFGB01000005">
    <property type="protein sequence ID" value="OGF27907.1"/>
    <property type="molecule type" value="Genomic_DNA"/>
</dbReference>
<dbReference type="InterPro" id="IPR001757">
    <property type="entry name" value="P_typ_ATPase"/>
</dbReference>
<dbReference type="Pfam" id="PF00689">
    <property type="entry name" value="Cation_ATPase_C"/>
    <property type="match status" value="1"/>
</dbReference>
<evidence type="ECO:0000256" key="2">
    <source>
        <dbReference type="ARBA" id="ARBA00005675"/>
    </source>
</evidence>
<dbReference type="Gene3D" id="3.40.50.1000">
    <property type="entry name" value="HAD superfamily/HAD-like"/>
    <property type="match status" value="1"/>
</dbReference>
<dbReference type="Pfam" id="PF13246">
    <property type="entry name" value="Cation_ATPase"/>
    <property type="match status" value="1"/>
</dbReference>
<accession>A0A1F5SMH4</accession>
<gene>
    <name evidence="12" type="ORF">A2227_04810</name>
</gene>
<dbReference type="PROSITE" id="PS00154">
    <property type="entry name" value="ATPASE_E1_E2"/>
    <property type="match status" value="1"/>
</dbReference>
<dbReference type="InterPro" id="IPR023299">
    <property type="entry name" value="ATPase_P-typ_cyto_dom_N"/>
</dbReference>
<dbReference type="InterPro" id="IPR044492">
    <property type="entry name" value="P_typ_ATPase_HD_dom"/>
</dbReference>
<dbReference type="InterPro" id="IPR004014">
    <property type="entry name" value="ATPase_P-typ_cation-transptr_N"/>
</dbReference>
<evidence type="ECO:0000256" key="3">
    <source>
        <dbReference type="ARBA" id="ARBA00022475"/>
    </source>
</evidence>
<dbReference type="SFLD" id="SFLDS00003">
    <property type="entry name" value="Haloacid_Dehalogenase"/>
    <property type="match status" value="1"/>
</dbReference>
<evidence type="ECO:0000256" key="5">
    <source>
        <dbReference type="ARBA" id="ARBA00022741"/>
    </source>
</evidence>
<keyword evidence="4 10" id="KW-0812">Transmembrane</keyword>
<feature type="domain" description="Cation-transporting P-type ATPase N-terminal" evidence="11">
    <location>
        <begin position="3"/>
        <end position="76"/>
    </location>
</feature>
<keyword evidence="6" id="KW-0067">ATP-binding</keyword>
<dbReference type="InterPro" id="IPR050510">
    <property type="entry name" value="Cation_transp_ATPase_P-type"/>
</dbReference>
<evidence type="ECO:0000256" key="7">
    <source>
        <dbReference type="ARBA" id="ARBA00022967"/>
    </source>
</evidence>
<reference evidence="12 13" key="1">
    <citation type="journal article" date="2016" name="Nat. Commun.">
        <title>Thousands of microbial genomes shed light on interconnected biogeochemical processes in an aquifer system.</title>
        <authorList>
            <person name="Anantharaman K."/>
            <person name="Brown C.T."/>
            <person name="Hug L.A."/>
            <person name="Sharon I."/>
            <person name="Castelle C.J."/>
            <person name="Probst A.J."/>
            <person name="Thomas B.C."/>
            <person name="Singh A."/>
            <person name="Wilkins M.J."/>
            <person name="Karaoz U."/>
            <person name="Brodie E.L."/>
            <person name="Williams K.H."/>
            <person name="Hubbard S.S."/>
            <person name="Banfield J.F."/>
        </authorList>
    </citation>
    <scope>NUCLEOTIDE SEQUENCE [LARGE SCALE GENOMIC DNA]</scope>
</reference>
<evidence type="ECO:0000313" key="13">
    <source>
        <dbReference type="Proteomes" id="UP000178367"/>
    </source>
</evidence>
<evidence type="ECO:0000256" key="8">
    <source>
        <dbReference type="ARBA" id="ARBA00022989"/>
    </source>
</evidence>
<evidence type="ECO:0000256" key="4">
    <source>
        <dbReference type="ARBA" id="ARBA00022692"/>
    </source>
</evidence>
<dbReference type="Pfam" id="PF00690">
    <property type="entry name" value="Cation_ATPase_N"/>
    <property type="match status" value="1"/>
</dbReference>
<sequence length="902" mass="99025">MITCHHLKIKTCLNELKTEATGLTWEEAEKRLNKYGFNELAKEMPVSRFNVFISQFKNPLAYVLVIAGTLSVVLGSYIDSAVIFGAVILNSIIGFIQENKANQAIAKLKNLVEHKAVVLRDGRDITINSRRVTIGDIVLIKAGNKIPADARLIEAIDLKVNEASLTGESLPSSKRTEVIPEGAALADRENMIYAGTLAVEGLGKAVVTGVGTSTEIGKIAELVAATGEGKTPLQLRLDKFSRFLGLIFGVICVLVVIIGLLQKRGFLEMVETGVAIGVASIPEGLTMSVTFILALGMQRILKKRALTRKLIAAETLGSTTVICTDKTGTLTEGNMHVAHIVIGEKEFEMDNPGTRQETQEAKTVSLALQTAMMCNDSIIENPDDELASWRFIGTPTENALLSAAIQSGLRREELLKIEPQVDELPFSSEKKFMLSLHRIEDGEYILYEKGAPEKLLDKSVKYHHHGGVRPLDKAARENLDRTYQGLTSRGLRVVGLAVREFKEEAELKAGGIDWGEIDRDLTFIGFIAIKDPLRKEAKETIKLCIRAGIRPVIITGDHKLTAKAIAQEVGLKAKEENVVTGEELDKLSDEKFGKLIKKIDVYARVSPHHKLRIVTALQAKGEVVAMTGDGINDSPALKAADIGISLGTGTDIAKETSDIVLLDNNFKTIVAAVEQGRVIFENIRKVITYLISDSFSEVTVIIGTILAAAILNRDIPLALLPTQILWINIVNDSLPHFSLAFEKGDELIMREKPIKKQEPVMNDIMKIIIFGAGPIRAIIIFSVFLMMFFIMPLGEIDYMRTVIFAILGISSLVSIFSLRDLKNPVWKTNPFSNSYLLGSVALSAALLLLGIYWGPLQMVLGTAPLKVGGWYIVIVISLLTMLIIEMAKFSFVPDKKWRKIND</sequence>
<dbReference type="InterPro" id="IPR059000">
    <property type="entry name" value="ATPase_P-type_domA"/>
</dbReference>
<dbReference type="SUPFAM" id="SSF81660">
    <property type="entry name" value="Metal cation-transporting ATPase, ATP-binding domain N"/>
    <property type="match status" value="1"/>
</dbReference>
<dbReference type="GO" id="GO:0005886">
    <property type="term" value="C:plasma membrane"/>
    <property type="evidence" value="ECO:0007669"/>
    <property type="project" value="UniProtKB-SubCell"/>
</dbReference>
<dbReference type="PRINTS" id="PR00120">
    <property type="entry name" value="HATPASE"/>
</dbReference>
<feature type="transmembrane region" description="Helical" evidence="10">
    <location>
        <begin position="60"/>
        <end position="93"/>
    </location>
</feature>
<dbReference type="Pfam" id="PF08282">
    <property type="entry name" value="Hydrolase_3"/>
    <property type="match status" value="1"/>
</dbReference>
<dbReference type="Pfam" id="PF00122">
    <property type="entry name" value="E1-E2_ATPase"/>
    <property type="match status" value="1"/>
</dbReference>
<protein>
    <recommendedName>
        <fullName evidence="11">Cation-transporting P-type ATPase N-terminal domain-containing protein</fullName>
    </recommendedName>
</protein>
<feature type="transmembrane region" description="Helical" evidence="10">
    <location>
        <begin position="868"/>
        <end position="891"/>
    </location>
</feature>
<dbReference type="InterPro" id="IPR023214">
    <property type="entry name" value="HAD_sf"/>
</dbReference>
<dbReference type="Gene3D" id="2.70.150.10">
    <property type="entry name" value="Calcium-transporting ATPase, cytoplasmic transduction domain A"/>
    <property type="match status" value="1"/>
</dbReference>
<keyword evidence="5" id="KW-0547">Nucleotide-binding</keyword>